<evidence type="ECO:0000256" key="6">
    <source>
        <dbReference type="ARBA" id="ARBA00022801"/>
    </source>
</evidence>
<dbReference type="GO" id="GO:0005829">
    <property type="term" value="C:cytosol"/>
    <property type="evidence" value="ECO:0007669"/>
    <property type="project" value="TreeGrafter"/>
</dbReference>
<evidence type="ECO:0000256" key="1">
    <source>
        <dbReference type="ARBA" id="ARBA00000707"/>
    </source>
</evidence>
<protein>
    <recommendedName>
        <fullName evidence="9">Ubiquitin thioesterase OTU</fullName>
        <ecNumber evidence="9">3.4.19.12</ecNumber>
    </recommendedName>
</protein>
<dbReference type="CDD" id="cd22745">
    <property type="entry name" value="OTU_OTU1"/>
    <property type="match status" value="1"/>
</dbReference>
<comment type="subcellular location">
    <subcellularLocation>
        <location evidence="9">Cytoplasm</location>
    </subcellularLocation>
</comment>
<dbReference type="GO" id="GO:0030968">
    <property type="term" value="P:endoplasmic reticulum unfolded protein response"/>
    <property type="evidence" value="ECO:0007669"/>
    <property type="project" value="TreeGrafter"/>
</dbReference>
<gene>
    <name evidence="12" type="ORF">CAOG_007247</name>
</gene>
<dbReference type="PANTHER" id="PTHR13312">
    <property type="entry name" value="HIV-INDUCED PROTEIN-7-LIKE PROTEASE"/>
    <property type="match status" value="1"/>
</dbReference>
<comment type="function">
    <text evidence="9">Hydrolase that can remove conjugated ubiquitin from proteins and may therefore play an important regulatory role at the level of protein turnover by preventing degradation.</text>
</comment>
<evidence type="ECO:0000256" key="3">
    <source>
        <dbReference type="ARBA" id="ARBA00022723"/>
    </source>
</evidence>
<dbReference type="InterPro" id="IPR029071">
    <property type="entry name" value="Ubiquitin-like_domsf"/>
</dbReference>
<dbReference type="Pfam" id="PF02338">
    <property type="entry name" value="OTU"/>
    <property type="match status" value="1"/>
</dbReference>
<dbReference type="SUPFAM" id="SSF54001">
    <property type="entry name" value="Cysteine proteinases"/>
    <property type="match status" value="1"/>
</dbReference>
<evidence type="ECO:0000256" key="8">
    <source>
        <dbReference type="ARBA" id="ARBA00022833"/>
    </source>
</evidence>
<dbReference type="AlphaFoldDB" id="A0A0D2UQS6"/>
<keyword evidence="8" id="KW-0862">Zinc</keyword>
<keyword evidence="9" id="KW-0963">Cytoplasm</keyword>
<evidence type="ECO:0000256" key="4">
    <source>
        <dbReference type="ARBA" id="ARBA00022771"/>
    </source>
</evidence>
<keyword evidence="7 9" id="KW-0788">Thiol protease</keyword>
<dbReference type="GO" id="GO:0004843">
    <property type="term" value="F:cysteine-type deubiquitinase activity"/>
    <property type="evidence" value="ECO:0007669"/>
    <property type="project" value="UniProtKB-UniRule"/>
</dbReference>
<dbReference type="InterPro" id="IPR048857">
    <property type="entry name" value="OTU1_Ubl"/>
</dbReference>
<evidence type="ECO:0000256" key="2">
    <source>
        <dbReference type="ARBA" id="ARBA00022670"/>
    </source>
</evidence>
<dbReference type="EMBL" id="KE346374">
    <property type="protein sequence ID" value="KJE97376.1"/>
    <property type="molecule type" value="Genomic_DNA"/>
</dbReference>
<evidence type="ECO:0000313" key="12">
    <source>
        <dbReference type="EMBL" id="KJE97376.1"/>
    </source>
</evidence>
<keyword evidence="2" id="KW-0645">Protease</keyword>
<keyword evidence="4" id="KW-0863">Zinc-finger</keyword>
<keyword evidence="3" id="KW-0479">Metal-binding</keyword>
<keyword evidence="6 9" id="KW-0378">Hydrolase</keyword>
<dbReference type="MEROPS" id="C85.007"/>
<proteinExistence type="predicted"/>
<evidence type="ECO:0000256" key="10">
    <source>
        <dbReference type="SAM" id="MobiDB-lite"/>
    </source>
</evidence>
<dbReference type="Proteomes" id="UP000008743">
    <property type="component" value="Unassembled WGS sequence"/>
</dbReference>
<comment type="catalytic activity">
    <reaction evidence="1 9">
        <text>Thiol-dependent hydrolysis of ester, thioester, amide, peptide and isopeptide bonds formed by the C-terminal Gly of ubiquitin (a 76-residue protein attached to proteins as an intracellular targeting signal).</text>
        <dbReference type="EC" id="3.4.19.12"/>
    </reaction>
</comment>
<evidence type="ECO:0000256" key="9">
    <source>
        <dbReference type="RuleBase" id="RU367104"/>
    </source>
</evidence>
<dbReference type="GO" id="GO:0008270">
    <property type="term" value="F:zinc ion binding"/>
    <property type="evidence" value="ECO:0007669"/>
    <property type="project" value="UniProtKB-KW"/>
</dbReference>
<dbReference type="InterPro" id="IPR003323">
    <property type="entry name" value="OTU_dom"/>
</dbReference>
<evidence type="ECO:0000256" key="5">
    <source>
        <dbReference type="ARBA" id="ARBA00022786"/>
    </source>
</evidence>
<keyword evidence="13" id="KW-1185">Reference proteome</keyword>
<dbReference type="SUPFAM" id="SSF54236">
    <property type="entry name" value="Ubiquitin-like"/>
    <property type="match status" value="1"/>
</dbReference>
<dbReference type="CDD" id="cd17059">
    <property type="entry name" value="Ubl_OTU1"/>
    <property type="match status" value="1"/>
</dbReference>
<accession>A0A0D2UQS6</accession>
<evidence type="ECO:0000256" key="7">
    <source>
        <dbReference type="ARBA" id="ARBA00022807"/>
    </source>
</evidence>
<dbReference type="GO" id="GO:0036503">
    <property type="term" value="P:ERAD pathway"/>
    <property type="evidence" value="ECO:0007669"/>
    <property type="project" value="TreeGrafter"/>
</dbReference>
<feature type="region of interest" description="Disordered" evidence="10">
    <location>
        <begin position="82"/>
        <end position="109"/>
    </location>
</feature>
<dbReference type="Pfam" id="PF21403">
    <property type="entry name" value="OTU1_UBXL"/>
    <property type="match status" value="1"/>
</dbReference>
<evidence type="ECO:0000259" key="11">
    <source>
        <dbReference type="PROSITE" id="PS50802"/>
    </source>
</evidence>
<feature type="domain" description="OTU" evidence="11">
    <location>
        <begin position="130"/>
        <end position="256"/>
    </location>
</feature>
<dbReference type="STRING" id="595528.A0A0D2UQS6"/>
<dbReference type="Gene3D" id="3.90.70.80">
    <property type="match status" value="1"/>
</dbReference>
<dbReference type="eggNOG" id="KOG3288">
    <property type="taxonomic scope" value="Eukaryota"/>
</dbReference>
<dbReference type="GO" id="GO:0016579">
    <property type="term" value="P:protein deubiquitination"/>
    <property type="evidence" value="ECO:0007669"/>
    <property type="project" value="TreeGrafter"/>
</dbReference>
<keyword evidence="5 9" id="KW-0833">Ubl conjugation pathway</keyword>
<dbReference type="PhylomeDB" id="A0A0D2UQS6"/>
<dbReference type="InParanoid" id="A0A0D2UQS6"/>
<sequence>MPALTLRCQWKGGSHVLTTAEATTTLTELRGLLVSLCSIHPDNQKILSGYPPKELVDPSGGGASTLAELGIKSGETLRIEPSNAAPASASQPQPTPQQNAKTGQALSGLSGLPGSSAKAGLEAQSRARKLVRRVVPADNSCLFNSIWYAMIDRQLQPVQGANELRQAVAEAVRADPITFDEATLGMARDKYIAWILDREHWGGGIEISILCKHFATEMDVVDTQTLRIDRFGEADGYSNRIFLIFDGIHYDILAEPCGPSESPDRDITVFPVSDQGAEQRALAVAKEANQKRQFTNLAGFTIRCLACQTPLVGQREAQAHAMSTGHTNFGEV</sequence>
<evidence type="ECO:0000313" key="13">
    <source>
        <dbReference type="Proteomes" id="UP000008743"/>
    </source>
</evidence>
<dbReference type="RefSeq" id="XP_004343106.1">
    <property type="nucleotide sequence ID" value="XM_004343056.2"/>
</dbReference>
<name>A0A0D2UQS6_CAPO3</name>
<dbReference type="Gene3D" id="3.10.20.90">
    <property type="entry name" value="Phosphatidylinositol 3-kinase Catalytic Subunit, Chain A, domain 1"/>
    <property type="match status" value="1"/>
</dbReference>
<organism evidence="12 13">
    <name type="scientific">Capsaspora owczarzaki (strain ATCC 30864)</name>
    <dbReference type="NCBI Taxonomy" id="595528"/>
    <lineage>
        <taxon>Eukaryota</taxon>
        <taxon>Filasterea</taxon>
        <taxon>Capsaspora</taxon>
    </lineage>
</organism>
<dbReference type="OrthoDB" id="65596at2759"/>
<dbReference type="GO" id="GO:0005634">
    <property type="term" value="C:nucleus"/>
    <property type="evidence" value="ECO:0007669"/>
    <property type="project" value="TreeGrafter"/>
</dbReference>
<dbReference type="PROSITE" id="PS50802">
    <property type="entry name" value="OTU"/>
    <property type="match status" value="1"/>
</dbReference>
<dbReference type="EC" id="3.4.19.12" evidence="9"/>
<dbReference type="OMA" id="VDEYCAW"/>
<dbReference type="FunCoup" id="A0A0D2UQS6">
    <property type="interactions" value="197"/>
</dbReference>
<dbReference type="Pfam" id="PF24560">
    <property type="entry name" value="zf-C2H2_OTU1_C"/>
    <property type="match status" value="1"/>
</dbReference>
<reference evidence="13" key="1">
    <citation type="submission" date="2011-02" db="EMBL/GenBank/DDBJ databases">
        <title>The Genome Sequence of Capsaspora owczarzaki ATCC 30864.</title>
        <authorList>
            <person name="Russ C."/>
            <person name="Cuomo C."/>
            <person name="Burger G."/>
            <person name="Gray M.W."/>
            <person name="Holland P.W.H."/>
            <person name="King N."/>
            <person name="Lang F.B.F."/>
            <person name="Roger A.J."/>
            <person name="Ruiz-Trillo I."/>
            <person name="Young S.K."/>
            <person name="Zeng Q."/>
            <person name="Gargeya S."/>
            <person name="Alvarado L."/>
            <person name="Berlin A."/>
            <person name="Chapman S.B."/>
            <person name="Chen Z."/>
            <person name="Freedman E."/>
            <person name="Gellesch M."/>
            <person name="Goldberg J."/>
            <person name="Griggs A."/>
            <person name="Gujja S."/>
            <person name="Heilman E."/>
            <person name="Heiman D."/>
            <person name="Howarth C."/>
            <person name="Mehta T."/>
            <person name="Neiman D."/>
            <person name="Pearson M."/>
            <person name="Roberts A."/>
            <person name="Saif S."/>
            <person name="Shea T."/>
            <person name="Shenoy N."/>
            <person name="Sisk P."/>
            <person name="Stolte C."/>
            <person name="Sykes S."/>
            <person name="White J."/>
            <person name="Yandava C."/>
            <person name="Haas B."/>
            <person name="Nusbaum C."/>
            <person name="Birren B."/>
        </authorList>
    </citation>
    <scope>NUCLEOTIDE SEQUENCE</scope>
    <source>
        <strain evidence="13">ATCC 30864</strain>
    </source>
</reference>
<dbReference type="InterPro" id="IPR038765">
    <property type="entry name" value="Papain-like_cys_pep_sf"/>
</dbReference>
<dbReference type="PANTHER" id="PTHR13312:SF0">
    <property type="entry name" value="UBIQUITIN THIOESTERASE OTU1"/>
    <property type="match status" value="1"/>
</dbReference>
<dbReference type="InterPro" id="IPR057766">
    <property type="entry name" value="Znf-C2H2_OTU1-like_C"/>
</dbReference>